<evidence type="ECO:0000313" key="3">
    <source>
        <dbReference type="Proteomes" id="UP000078559"/>
    </source>
</evidence>
<feature type="compositionally biased region" description="Polar residues" evidence="1">
    <location>
        <begin position="1"/>
        <end position="19"/>
    </location>
</feature>
<dbReference type="OrthoDB" id="5398854at2759"/>
<evidence type="ECO:0000313" key="2">
    <source>
        <dbReference type="EMBL" id="KUI66773.1"/>
    </source>
</evidence>
<dbReference type="EMBL" id="CM003099">
    <property type="protein sequence ID" value="KUI66773.1"/>
    <property type="molecule type" value="Genomic_DNA"/>
</dbReference>
<evidence type="ECO:0000256" key="1">
    <source>
        <dbReference type="SAM" id="MobiDB-lite"/>
    </source>
</evidence>
<protein>
    <submittedName>
        <fullName evidence="2">Uncharacterized protein</fullName>
    </submittedName>
</protein>
<dbReference type="Proteomes" id="UP000078559">
    <property type="component" value="Chromosome 2"/>
</dbReference>
<accession>A0A194VS62</accession>
<feature type="compositionally biased region" description="Basic and acidic residues" evidence="1">
    <location>
        <begin position="20"/>
        <end position="48"/>
    </location>
</feature>
<sequence length="203" mass="23531">MSSKSESNEQTVEGSSPKTPTEKREPRPATEEDAKKFDIPQGYNREHWDPEEEPILILGSVFDANSIGRWMFDWAVHKYGRTNPLADIAGDLWLLLIELSGSIKRSNEHLEKVQNTEDEDILRDFIESGNKKVDRLRKLLKACEQPMLSAQKEDGELGEQSGFELVETLFDRDRKLEDTEKLMQSIRLWNLRWKENCEPILKS</sequence>
<keyword evidence="3" id="KW-1185">Reference proteome</keyword>
<gene>
    <name evidence="2" type="ORF">VM1G_01899</name>
</gene>
<name>A0A194VS62_CYTMA</name>
<feature type="region of interest" description="Disordered" evidence="1">
    <location>
        <begin position="1"/>
        <end position="48"/>
    </location>
</feature>
<dbReference type="AlphaFoldDB" id="A0A194VS62"/>
<reference evidence="2" key="1">
    <citation type="submission" date="2014-12" db="EMBL/GenBank/DDBJ databases">
        <title>Genome Sequence of Valsa Canker Pathogens Uncovers a Specific Adaption of Colonization on Woody Bark.</title>
        <authorList>
            <person name="Yin Z."/>
            <person name="Liu H."/>
            <person name="Gao X."/>
            <person name="Li Z."/>
            <person name="Song N."/>
            <person name="Ke X."/>
            <person name="Dai Q."/>
            <person name="Wu Y."/>
            <person name="Sun Y."/>
            <person name="Xu J.-R."/>
            <person name="Kang Z.K."/>
            <person name="Wang L."/>
            <person name="Huang L."/>
        </authorList>
    </citation>
    <scope>NUCLEOTIDE SEQUENCE [LARGE SCALE GENOMIC DNA]</scope>
    <source>
        <strain evidence="2">03-8</strain>
    </source>
</reference>
<proteinExistence type="predicted"/>
<organism evidence="2 3">
    <name type="scientific">Cytospora mali</name>
    <name type="common">Apple Valsa canker fungus</name>
    <name type="synonym">Valsa mali</name>
    <dbReference type="NCBI Taxonomy" id="578113"/>
    <lineage>
        <taxon>Eukaryota</taxon>
        <taxon>Fungi</taxon>
        <taxon>Dikarya</taxon>
        <taxon>Ascomycota</taxon>
        <taxon>Pezizomycotina</taxon>
        <taxon>Sordariomycetes</taxon>
        <taxon>Sordariomycetidae</taxon>
        <taxon>Diaporthales</taxon>
        <taxon>Cytosporaceae</taxon>
        <taxon>Cytospora</taxon>
    </lineage>
</organism>